<dbReference type="OrthoDB" id="9913687at2"/>
<proteinExistence type="predicted"/>
<gene>
    <name evidence="1" type="ORF">FBZ89_101195</name>
</gene>
<name>A0A560FSH8_9PROT</name>
<organism evidence="1 2">
    <name type="scientific">Nitrospirillum amazonense</name>
    <dbReference type="NCBI Taxonomy" id="28077"/>
    <lineage>
        <taxon>Bacteria</taxon>
        <taxon>Pseudomonadati</taxon>
        <taxon>Pseudomonadota</taxon>
        <taxon>Alphaproteobacteria</taxon>
        <taxon>Rhodospirillales</taxon>
        <taxon>Azospirillaceae</taxon>
        <taxon>Nitrospirillum</taxon>
    </lineage>
</organism>
<dbReference type="Gene3D" id="1.20.58.60">
    <property type="match status" value="1"/>
</dbReference>
<dbReference type="RefSeq" id="WP_145748165.1">
    <property type="nucleotide sequence ID" value="NZ_VITN01000001.1"/>
</dbReference>
<dbReference type="EMBL" id="VITN01000001">
    <property type="protein sequence ID" value="TWB24569.1"/>
    <property type="molecule type" value="Genomic_DNA"/>
</dbReference>
<sequence length="321" mass="35901">MISAIAKRSLKALLMPVWRRVSYRIEVRLAPTRERLHQLEQQLALVQAQQPFNGEHLVNRIIALENRFNHIEHNLNQQQPLNGQHLVNHITALENRFNHIEHDLNHRLHALSGALNELQAQWRVYVPSFVGAIAAVKRSGTEATSLAQRVDQLATGLQQHQETLQEREQVLQAHGQALRDLANATETVLQRLEHIGGAPALQPAIVPPPLPLPVINVAPESARLDTALEDISALATRLESLEARLDQSVHALQTHVNAQPGVDVQGLNSTLSARIHSVGSQTDALSEQLLQIRRSLSEDVNDLWQFVRAHTARNEVALHRE</sequence>
<evidence type="ECO:0000313" key="2">
    <source>
        <dbReference type="Proteomes" id="UP000319859"/>
    </source>
</evidence>
<accession>A0A560FSH8</accession>
<protein>
    <submittedName>
        <fullName evidence="1">Uncharacterized protein</fullName>
    </submittedName>
</protein>
<evidence type="ECO:0000313" key="1">
    <source>
        <dbReference type="EMBL" id="TWB24569.1"/>
    </source>
</evidence>
<reference evidence="1 2" key="1">
    <citation type="submission" date="2019-06" db="EMBL/GenBank/DDBJ databases">
        <title>Genomic Encyclopedia of Type Strains, Phase IV (KMG-V): Genome sequencing to study the core and pangenomes of soil and plant-associated prokaryotes.</title>
        <authorList>
            <person name="Whitman W."/>
        </authorList>
    </citation>
    <scope>NUCLEOTIDE SEQUENCE [LARGE SCALE GENOMIC DNA]</scope>
    <source>
        <strain evidence="1 2">BR 11880</strain>
    </source>
</reference>
<dbReference type="Proteomes" id="UP000319859">
    <property type="component" value="Unassembled WGS sequence"/>
</dbReference>
<dbReference type="AlphaFoldDB" id="A0A560FSH8"/>
<comment type="caution">
    <text evidence="1">The sequence shown here is derived from an EMBL/GenBank/DDBJ whole genome shotgun (WGS) entry which is preliminary data.</text>
</comment>